<sequence>MSGYPADRALSPPDLPPYLESACKLGPIVGVPSDEQIAEIHTTIRIANRVIDLQGMCDSALLARLSEHLFSAQMARYRNKYPCSIFSTHIVHTPPALPVHIPVKLEPISGTPSQEEIIKVQDAIRSYQKLIDIPSLFDPQVNAELSQHLFDIQMARSIERCSQAYPTPQSNAPIEPAGSTYPLDEKTSASTNNPGRALDLVDTHQAAPPGTTEQPGQLADTSNQLVERSNQIIEQLTRALERSNQTRDDLVEKVTEMIGGLKTHFERSSSLVGECIKPVEKLGDTMKNINRVLVNVQHAIVRNHKGNTLSAADCLVNEKGNTYRTDDGVSASRVG</sequence>
<evidence type="ECO:0008006" key="5">
    <source>
        <dbReference type="Google" id="ProtNLM"/>
    </source>
</evidence>
<reference evidence="3" key="1">
    <citation type="submission" date="2021-01" db="EMBL/GenBank/DDBJ databases">
        <authorList>
            <person name="Kaushik A."/>
        </authorList>
    </citation>
    <scope>NUCLEOTIDE SEQUENCE</scope>
    <source>
        <strain evidence="3">AG5</strain>
    </source>
</reference>
<name>A0A8H3DWV8_9AGAM</name>
<comment type="caution">
    <text evidence="3">The sequence shown here is derived from an EMBL/GenBank/DDBJ whole genome shotgun (WGS) entry which is preliminary data.</text>
</comment>
<gene>
    <name evidence="3" type="ORF">RDB_LOCUS798</name>
</gene>
<keyword evidence="1" id="KW-0175">Coiled coil</keyword>
<protein>
    <recommendedName>
        <fullName evidence="5">Laminin domain protein</fullName>
    </recommendedName>
</protein>
<evidence type="ECO:0000256" key="1">
    <source>
        <dbReference type="SAM" id="Coils"/>
    </source>
</evidence>
<dbReference type="EMBL" id="CAJNJQ010000016">
    <property type="protein sequence ID" value="CAE7050952.1"/>
    <property type="molecule type" value="Genomic_DNA"/>
</dbReference>
<dbReference type="AlphaFoldDB" id="A0A8H3DWV8"/>
<evidence type="ECO:0000313" key="4">
    <source>
        <dbReference type="Proteomes" id="UP000663827"/>
    </source>
</evidence>
<feature type="coiled-coil region" evidence="1">
    <location>
        <begin position="226"/>
        <end position="253"/>
    </location>
</feature>
<evidence type="ECO:0000256" key="2">
    <source>
        <dbReference type="SAM" id="MobiDB-lite"/>
    </source>
</evidence>
<proteinExistence type="predicted"/>
<evidence type="ECO:0000313" key="3">
    <source>
        <dbReference type="EMBL" id="CAE7050952.1"/>
    </source>
</evidence>
<organism evidence="3 4">
    <name type="scientific">Rhizoctonia solani</name>
    <dbReference type="NCBI Taxonomy" id="456999"/>
    <lineage>
        <taxon>Eukaryota</taxon>
        <taxon>Fungi</taxon>
        <taxon>Dikarya</taxon>
        <taxon>Basidiomycota</taxon>
        <taxon>Agaricomycotina</taxon>
        <taxon>Agaricomycetes</taxon>
        <taxon>Cantharellales</taxon>
        <taxon>Ceratobasidiaceae</taxon>
        <taxon>Rhizoctonia</taxon>
    </lineage>
</organism>
<feature type="region of interest" description="Disordered" evidence="2">
    <location>
        <begin position="165"/>
        <end position="197"/>
    </location>
</feature>
<dbReference type="Proteomes" id="UP000663827">
    <property type="component" value="Unassembled WGS sequence"/>
</dbReference>
<accession>A0A8H3DWV8</accession>